<dbReference type="CDD" id="cd08168">
    <property type="entry name" value="Cytochrom_C3"/>
    <property type="match status" value="1"/>
</dbReference>
<dbReference type="Proteomes" id="UP000536179">
    <property type="component" value="Unassembled WGS sequence"/>
</dbReference>
<dbReference type="SUPFAM" id="SSF48695">
    <property type="entry name" value="Multiheme cytochromes"/>
    <property type="match status" value="1"/>
</dbReference>
<dbReference type="GO" id="GO:0009055">
    <property type="term" value="F:electron transfer activity"/>
    <property type="evidence" value="ECO:0007669"/>
    <property type="project" value="InterPro"/>
</dbReference>
<feature type="domain" description="Class III cytochrome C" evidence="6">
    <location>
        <begin position="46"/>
        <end position="112"/>
    </location>
</feature>
<evidence type="ECO:0000256" key="5">
    <source>
        <dbReference type="ARBA" id="ARBA00023004"/>
    </source>
</evidence>
<comment type="caution">
    <text evidence="7">The sequence shown here is derived from an EMBL/GenBank/DDBJ whole genome shotgun (WGS) entry which is preliminary data.</text>
</comment>
<evidence type="ECO:0000256" key="3">
    <source>
        <dbReference type="ARBA" id="ARBA00022723"/>
    </source>
</evidence>
<dbReference type="InterPro" id="IPR020942">
    <property type="entry name" value="Cyt_c_III_dom"/>
</dbReference>
<evidence type="ECO:0000256" key="1">
    <source>
        <dbReference type="ARBA" id="ARBA00022448"/>
    </source>
</evidence>
<dbReference type="AlphaFoldDB" id="A0A7W5H4N7"/>
<accession>A0A7W5H4N7</accession>
<dbReference type="GO" id="GO:0020037">
    <property type="term" value="F:heme binding"/>
    <property type="evidence" value="ECO:0007669"/>
    <property type="project" value="InterPro"/>
</dbReference>
<dbReference type="Gene3D" id="3.90.10.10">
    <property type="entry name" value="Cytochrome C3"/>
    <property type="match status" value="2"/>
</dbReference>
<evidence type="ECO:0000259" key="6">
    <source>
        <dbReference type="Pfam" id="PF02085"/>
    </source>
</evidence>
<evidence type="ECO:0000256" key="4">
    <source>
        <dbReference type="ARBA" id="ARBA00022982"/>
    </source>
</evidence>
<keyword evidence="2" id="KW-0349">Heme</keyword>
<evidence type="ECO:0000313" key="8">
    <source>
        <dbReference type="Proteomes" id="UP000536179"/>
    </source>
</evidence>
<gene>
    <name evidence="7" type="ORF">FHS27_000902</name>
</gene>
<dbReference type="Pfam" id="PF02085">
    <property type="entry name" value="Cytochrom_CIII"/>
    <property type="match status" value="1"/>
</dbReference>
<keyword evidence="5" id="KW-0408">Iron</keyword>
<keyword evidence="4" id="KW-0249">Electron transport</keyword>
<dbReference type="RefSeq" id="WP_009098374.1">
    <property type="nucleotide sequence ID" value="NZ_JACHXU010000002.1"/>
</dbReference>
<reference evidence="7 8" key="1">
    <citation type="submission" date="2020-08" db="EMBL/GenBank/DDBJ databases">
        <title>Genomic Encyclopedia of Type Strains, Phase III (KMG-III): the genomes of soil and plant-associated and newly described type strains.</title>
        <authorList>
            <person name="Whitman W."/>
        </authorList>
    </citation>
    <scope>NUCLEOTIDE SEQUENCE [LARGE SCALE GENOMIC DNA]</scope>
    <source>
        <strain evidence="7 8">CECT 8075</strain>
    </source>
</reference>
<proteinExistence type="predicted"/>
<dbReference type="InterPro" id="IPR036280">
    <property type="entry name" value="Multihaem_cyt_sf"/>
</dbReference>
<organism evidence="7 8">
    <name type="scientific">Aporhodopirellula rubra</name>
    <dbReference type="NCBI Taxonomy" id="980271"/>
    <lineage>
        <taxon>Bacteria</taxon>
        <taxon>Pseudomonadati</taxon>
        <taxon>Planctomycetota</taxon>
        <taxon>Planctomycetia</taxon>
        <taxon>Pirellulales</taxon>
        <taxon>Pirellulaceae</taxon>
        <taxon>Aporhodopirellula</taxon>
    </lineage>
</organism>
<keyword evidence="1" id="KW-0813">Transport</keyword>
<dbReference type="GO" id="GO:0046872">
    <property type="term" value="F:metal ion binding"/>
    <property type="evidence" value="ECO:0007669"/>
    <property type="project" value="UniProtKB-KW"/>
</dbReference>
<keyword evidence="8" id="KW-1185">Reference proteome</keyword>
<protein>
    <recommendedName>
        <fullName evidence="6">Class III cytochrome C domain-containing protein</fullName>
    </recommendedName>
</protein>
<keyword evidence="3" id="KW-0479">Metal-binding</keyword>
<evidence type="ECO:0000313" key="7">
    <source>
        <dbReference type="EMBL" id="MBB3205135.1"/>
    </source>
</evidence>
<dbReference type="EMBL" id="JACHXU010000002">
    <property type="protein sequence ID" value="MBB3205135.1"/>
    <property type="molecule type" value="Genomic_DNA"/>
</dbReference>
<dbReference type="PANTHER" id="PTHR39425:SF1">
    <property type="entry name" value="CYTOCHROME C7-LIKE DOMAIN-CONTAINING PROTEIN"/>
    <property type="match status" value="1"/>
</dbReference>
<sequence length="230" mass="25656">MKRFLFPRWINPFLGVLGLAAVGGGVYAAAMGGLITDPKTLNVGYMPTQPVPFSHALHAGQLKMDCRYCHNTVFDAAHAAVPPTATCVNCHSPAGEDGQPPALGAVHTTSAKLQPIHESWKTGRSMAWKRIHNLPEFVYFNHAAHVNSGVSCKSCHGRIDQMEVVYQAEELSMAWCITCHRNPNEHLRPQEFVTKLDWTPPEGWDQEEFAKSHREKYNIHPQTHCAVCHR</sequence>
<evidence type="ECO:0000256" key="2">
    <source>
        <dbReference type="ARBA" id="ARBA00022617"/>
    </source>
</evidence>
<dbReference type="PANTHER" id="PTHR39425">
    <property type="entry name" value="LIPOPROTEIN CYTOCHROME C"/>
    <property type="match status" value="1"/>
</dbReference>
<name>A0A7W5H4N7_9BACT</name>